<dbReference type="InterPro" id="IPR036412">
    <property type="entry name" value="HAD-like_sf"/>
</dbReference>
<accession>A0ABR4NC16</accession>
<keyword evidence="1" id="KW-0028">Amino-acid biosynthesis</keyword>
<dbReference type="Proteomes" id="UP001527925">
    <property type="component" value="Unassembled WGS sequence"/>
</dbReference>
<evidence type="ECO:0000256" key="1">
    <source>
        <dbReference type="ARBA" id="ARBA00022605"/>
    </source>
</evidence>
<keyword evidence="3" id="KW-0486">Methionine biosynthesis</keyword>
<feature type="region of interest" description="Disordered" evidence="4">
    <location>
        <begin position="302"/>
        <end position="340"/>
    </location>
</feature>
<dbReference type="Pfam" id="PF00702">
    <property type="entry name" value="Hydrolase"/>
    <property type="match status" value="1"/>
</dbReference>
<dbReference type="Gene3D" id="3.40.50.1000">
    <property type="entry name" value="HAD superfamily/HAD-like"/>
    <property type="match status" value="1"/>
</dbReference>
<feature type="region of interest" description="Disordered" evidence="4">
    <location>
        <begin position="1"/>
        <end position="94"/>
    </location>
</feature>
<sequence length="615" mass="63457">MPDAPATDAPATPRLTRSASRRMAAGAASPAPELPPARRSRSKAAAKASPAAAAGAAAAGPAEHAQQHDQQQHAQPAKGVKRAAPDAAPDAAPEPAPAAVLLDIEGTTTPISFVHDVLFPHVLNTAAAFLEARWADAECQARVAALRAQAADDVAAGIADAVPIPDAADGAAARDAVLANIRWQMAQDRKIGALKAFQGYLWRDAYERGLVKGVVYGDVVEALHEWRRRGTPVYIYSSGSVEAQKLLFGHSDKGDLLELLAGHYDTAIGPKTAAASYTAIAAAIGAAPGAVLFVSDNHRGGSGHGAGHAAATDAAAAEAAAPPQSPHDHQPPHAAAVAAAADAADADEIIDIEALDSDDGLGADGGHLHPAADSGHAAAAHHHIHHIHPSHRLGIDDPLAADPLPVHHHPSALAPQPPPPRVMFSPMIMPSLAPDLAAARAFGAALRLEPLPESVPVDDLDLMLGDFRPVGKPAGHKHKELLQQKQKQQHQHQQLQQQKHLQHQHQHQPKRPSPAVVPLLPPKKRLRSLSAAVPTDAQMLLDDDPLMPGAAMPAAQPAAAAASAASAATSSPPLPQQPAGGPEAGSALARGLPDSRIFPKRSRRSGGAVVRIIAS</sequence>
<evidence type="ECO:0000256" key="3">
    <source>
        <dbReference type="ARBA" id="ARBA00023167"/>
    </source>
</evidence>
<keyword evidence="6" id="KW-1185">Reference proteome</keyword>
<evidence type="ECO:0000256" key="4">
    <source>
        <dbReference type="SAM" id="MobiDB-lite"/>
    </source>
</evidence>
<dbReference type="EMBL" id="JADGIZ020000013">
    <property type="protein sequence ID" value="KAL2917067.1"/>
    <property type="molecule type" value="Genomic_DNA"/>
</dbReference>
<evidence type="ECO:0000256" key="2">
    <source>
        <dbReference type="ARBA" id="ARBA00022801"/>
    </source>
</evidence>
<dbReference type="InterPro" id="IPR023214">
    <property type="entry name" value="HAD_sf"/>
</dbReference>
<comment type="caution">
    <text evidence="5">The sequence shown here is derived from an EMBL/GenBank/DDBJ whole genome shotgun (WGS) entry which is preliminary data.</text>
</comment>
<feature type="region of interest" description="Disordered" evidence="4">
    <location>
        <begin position="390"/>
        <end position="418"/>
    </location>
</feature>
<evidence type="ECO:0000313" key="6">
    <source>
        <dbReference type="Proteomes" id="UP001527925"/>
    </source>
</evidence>
<dbReference type="Gene3D" id="1.10.720.60">
    <property type="match status" value="1"/>
</dbReference>
<proteinExistence type="predicted"/>
<gene>
    <name evidence="5" type="primary">UTR4</name>
    <name evidence="5" type="ORF">HK105_203499</name>
</gene>
<feature type="compositionally biased region" description="Low complexity" evidence="4">
    <location>
        <begin position="307"/>
        <end position="322"/>
    </location>
</feature>
<evidence type="ECO:0000313" key="5">
    <source>
        <dbReference type="EMBL" id="KAL2917067.1"/>
    </source>
</evidence>
<feature type="region of interest" description="Disordered" evidence="4">
    <location>
        <begin position="468"/>
        <end position="519"/>
    </location>
</feature>
<feature type="region of interest" description="Disordered" evidence="4">
    <location>
        <begin position="563"/>
        <end position="609"/>
    </location>
</feature>
<feature type="compositionally biased region" description="Basic residues" evidence="4">
    <location>
        <begin position="500"/>
        <end position="510"/>
    </location>
</feature>
<dbReference type="GO" id="GO:0043874">
    <property type="term" value="F:acireductone synthase activity"/>
    <property type="evidence" value="ECO:0007669"/>
    <property type="project" value="UniProtKB-EC"/>
</dbReference>
<dbReference type="PANTHER" id="PTHR20371">
    <property type="entry name" value="ENOLASE-PHOSPHATASE E1"/>
    <property type="match status" value="1"/>
</dbReference>
<feature type="compositionally biased region" description="Low complexity" evidence="4">
    <location>
        <begin position="483"/>
        <end position="499"/>
    </location>
</feature>
<organism evidence="5 6">
    <name type="scientific">Polyrhizophydium stewartii</name>
    <dbReference type="NCBI Taxonomy" id="2732419"/>
    <lineage>
        <taxon>Eukaryota</taxon>
        <taxon>Fungi</taxon>
        <taxon>Fungi incertae sedis</taxon>
        <taxon>Chytridiomycota</taxon>
        <taxon>Chytridiomycota incertae sedis</taxon>
        <taxon>Chytridiomycetes</taxon>
        <taxon>Rhizophydiales</taxon>
        <taxon>Rhizophydiales incertae sedis</taxon>
        <taxon>Polyrhizophydium</taxon>
    </lineage>
</organism>
<reference evidence="5 6" key="1">
    <citation type="submission" date="2023-09" db="EMBL/GenBank/DDBJ databases">
        <title>Pangenome analysis of Batrachochytrium dendrobatidis and related Chytrids.</title>
        <authorList>
            <person name="Yacoub M.N."/>
            <person name="Stajich J.E."/>
            <person name="James T.Y."/>
        </authorList>
    </citation>
    <scope>NUCLEOTIDE SEQUENCE [LARGE SCALE GENOMIC DNA]</scope>
    <source>
        <strain evidence="5 6">JEL0888</strain>
    </source>
</reference>
<dbReference type="NCBIfam" id="TIGR01691">
    <property type="entry name" value="enolase-ppase"/>
    <property type="match status" value="1"/>
</dbReference>
<keyword evidence="2 5" id="KW-0378">Hydrolase</keyword>
<dbReference type="PANTHER" id="PTHR20371:SF1">
    <property type="entry name" value="ENOLASE-PHOSPHATASE E1"/>
    <property type="match status" value="1"/>
</dbReference>
<feature type="compositionally biased region" description="Low complexity" evidence="4">
    <location>
        <begin position="1"/>
        <end position="31"/>
    </location>
</feature>
<name>A0ABR4NC16_9FUNG</name>
<dbReference type="EC" id="3.1.3.77" evidence="5"/>
<feature type="compositionally biased region" description="Low complexity" evidence="4">
    <location>
        <begin position="45"/>
        <end position="64"/>
    </location>
</feature>
<dbReference type="InterPro" id="IPR023943">
    <property type="entry name" value="Enolase-ppase_E1"/>
</dbReference>
<feature type="compositionally biased region" description="Low complexity" evidence="4">
    <location>
        <begin position="85"/>
        <end position="94"/>
    </location>
</feature>
<dbReference type="SUPFAM" id="SSF56784">
    <property type="entry name" value="HAD-like"/>
    <property type="match status" value="1"/>
</dbReference>
<protein>
    <submittedName>
        <fullName evidence="5">Enolase-phosphatase E1</fullName>
        <ecNumber evidence="5">3.1.3.77</ecNumber>
    </submittedName>
</protein>